<dbReference type="AlphaFoldDB" id="A0A5M8NY37"/>
<dbReference type="SUPFAM" id="SSF52309">
    <property type="entry name" value="N-(deoxy)ribosyltransferase-like"/>
    <property type="match status" value="1"/>
</dbReference>
<dbReference type="InterPro" id="IPR010921">
    <property type="entry name" value="Trp_repressor/repl_initiator"/>
</dbReference>
<gene>
    <name evidence="1" type="ORF">EZS26_002866</name>
</gene>
<proteinExistence type="predicted"/>
<organism evidence="1 2">
    <name type="scientific">Candidatus Ordinivivax streblomastigis</name>
    <dbReference type="NCBI Taxonomy" id="2540710"/>
    <lineage>
        <taxon>Bacteria</taxon>
        <taxon>Pseudomonadati</taxon>
        <taxon>Bacteroidota</taxon>
        <taxon>Bacteroidia</taxon>
        <taxon>Bacteroidales</taxon>
        <taxon>Candidatus Ordinivivax</taxon>
    </lineage>
</organism>
<dbReference type="Pfam" id="PF14359">
    <property type="entry name" value="DUF4406"/>
    <property type="match status" value="1"/>
</dbReference>
<evidence type="ECO:0008006" key="3">
    <source>
        <dbReference type="Google" id="ProtNLM"/>
    </source>
</evidence>
<reference evidence="1 2" key="1">
    <citation type="submission" date="2019-03" db="EMBL/GenBank/DDBJ databases">
        <title>Single cell metagenomics reveals metabolic interactions within the superorganism composed of flagellate Streblomastix strix and complex community of Bacteroidetes bacteria on its surface.</title>
        <authorList>
            <person name="Treitli S.C."/>
            <person name="Kolisko M."/>
            <person name="Husnik F."/>
            <person name="Keeling P."/>
            <person name="Hampl V."/>
        </authorList>
    </citation>
    <scope>NUCLEOTIDE SEQUENCE [LARGE SCALE GENOMIC DNA]</scope>
    <source>
        <strain evidence="1">St1</strain>
    </source>
</reference>
<protein>
    <recommendedName>
        <fullName evidence="3">Chromosomal replication initiator protein DnaA</fullName>
    </recommendedName>
</protein>
<evidence type="ECO:0000313" key="2">
    <source>
        <dbReference type="Proteomes" id="UP000324575"/>
    </source>
</evidence>
<dbReference type="InterPro" id="IPR025518">
    <property type="entry name" value="DUF4406"/>
</dbReference>
<sequence length="203" mass="23960">MQIYISGKTTGLPPKDMKEKFQSAQDLLQEIGFDVVNPLNNGLSLNDDWKKHLVRNIENLLPCDAIYLLDNWMDSVGASIQYDMALRMKKDIWFESQLVRNQNIVLKIQNAIHEVTGMTLGEYTTKSRKRDAFFSRMIFACHCRKNQMKQKDIAAYIHRDRSLMTYLLRKYEDETKYNPQFRVLAERVNDILNKTIYKNRENL</sequence>
<evidence type="ECO:0000313" key="1">
    <source>
        <dbReference type="EMBL" id="KAA6300974.1"/>
    </source>
</evidence>
<dbReference type="Proteomes" id="UP000324575">
    <property type="component" value="Unassembled WGS sequence"/>
</dbReference>
<dbReference type="GO" id="GO:0043565">
    <property type="term" value="F:sequence-specific DNA binding"/>
    <property type="evidence" value="ECO:0007669"/>
    <property type="project" value="InterPro"/>
</dbReference>
<dbReference type="SUPFAM" id="SSF48295">
    <property type="entry name" value="TrpR-like"/>
    <property type="match status" value="1"/>
</dbReference>
<dbReference type="EMBL" id="SNRX01000035">
    <property type="protein sequence ID" value="KAA6300974.1"/>
    <property type="molecule type" value="Genomic_DNA"/>
</dbReference>
<name>A0A5M8NY37_9BACT</name>
<comment type="caution">
    <text evidence="1">The sequence shown here is derived from an EMBL/GenBank/DDBJ whole genome shotgun (WGS) entry which is preliminary data.</text>
</comment>
<dbReference type="Gene3D" id="1.10.1750.10">
    <property type="match status" value="1"/>
</dbReference>
<accession>A0A5M8NY37</accession>